<dbReference type="GO" id="GO:0005524">
    <property type="term" value="F:ATP binding"/>
    <property type="evidence" value="ECO:0007669"/>
    <property type="project" value="UniProtKB-UniRule"/>
</dbReference>
<sequence>MSESRAGLTPEQLAAVECLDQDCLVSAGAGSGKTRVLVERYLHILEQDPLPSLDSIVAITFTEKAATEMKRRVREGIVQRMENSVDQAEASRWHQVWTDSEQARITTIHSFCAGLLKDYPVEAGVDPRFVVMDEGEADRLLREVVERVLPEWVKNVPRSLERMVVFWGGTGTVLRFMRIYREMTGNGWNLEVLREKTLQHLSETSRRLKREQQDKKLHLLTCGQVLMEVKGGKRVQAFQKEWPLLSEQLMQTDEPIVMLSVLDQIQHLLSGNWGRKPEIMLPRNQAKDLVKGLSHIAEGRYLLPQEEEVTSPLLMGLDQVDQKYRSLKEERGVLDFDELQSRAVQLLQDHPRILRRLRSQIRFLMVDEYQDTNDAQKRLIDYLCPGPEGEHVPGKRFVVGDPKQSIYRFRGAEVSLFGKTREEVLSTGGREIALTDNFRSDQDLVDFVNRLFPHLMDGNPTEANHFRPATAHRRSGEEPKVEYFPLPEKSEASSREVEAAWMASRIKELIKEGTEPGGIAVLLQTMTHVKVYEQALIQYGIPFHVVKGKGFYDRQEIQDVIHYMRCLQDPGNTMAWVGLLRSPFCGVSDETLLRLSQREGLYDRDKWDHLQDLPPAEVQKLQHFIRKLDQLSAQVGRISVGELVEQIIEETGYRYVMWGVPHAPQIQANLDKFLHMARSWQGVSSYSLTAALKTLDHVIQEEMRETEAPTEKEEGNSVKLMTIHQSKGLEFPVVFLPDLSKIPNRDIPDSGVDKEAGLVFRLVDQAGEKLEPFRWREVKEKERKQEINERVRLFYVAVTRAEDRLILSGLPQKHAGSEKGDSLLSTDVWSKWLDGVLDYQRINEDDGSWTFKDGGPVISVKPCQDGQQEERTESRTRLDGKWLEEAETIQTEWSDLAEPRGWRLEDRMEVSVTDLVQLSNCPRNYYYSRVLGMPHLVDESSLEINSEEESKQRQISTARREGSGSLSPRIRGDVVHRILELSSPSITEAQLDDLYHQVLAEKQIPVRMYPQIIQEVHPMILTFLRSDLCPRQSEEAGIKKEVPFLYQVDGVELEGIIDLLYCTSEGKWILVDYKTHDITEEAVDRAAEEYGVQIQLYVTAAWEVWGIEVDQAVLFFLKPNVQKKFEITPQWRRVASETMADLTQLLRQGEKVDDFLPRPGKRCDYCGFQSICEGGRTVS</sequence>
<evidence type="ECO:0000256" key="9">
    <source>
        <dbReference type="ARBA" id="ARBA00023204"/>
    </source>
</evidence>
<feature type="region of interest" description="Disordered" evidence="15">
    <location>
        <begin position="942"/>
        <end position="968"/>
    </location>
</feature>
<evidence type="ECO:0000259" key="16">
    <source>
        <dbReference type="PROSITE" id="PS51198"/>
    </source>
</evidence>
<keyword evidence="9" id="KW-0234">DNA repair</keyword>
<name>A0A7D3Y2P8_9BACL</name>
<comment type="catalytic activity">
    <reaction evidence="13">
        <text>ATP + H2O = ADP + phosphate + H(+)</text>
        <dbReference type="Rhea" id="RHEA:13065"/>
        <dbReference type="ChEBI" id="CHEBI:15377"/>
        <dbReference type="ChEBI" id="CHEBI:15378"/>
        <dbReference type="ChEBI" id="CHEBI:30616"/>
        <dbReference type="ChEBI" id="CHEBI:43474"/>
        <dbReference type="ChEBI" id="CHEBI:456216"/>
        <dbReference type="EC" id="5.6.2.4"/>
    </reaction>
</comment>
<dbReference type="Pfam" id="PF12705">
    <property type="entry name" value="PDDEXK_1"/>
    <property type="match status" value="1"/>
</dbReference>
<evidence type="ECO:0000256" key="7">
    <source>
        <dbReference type="ARBA" id="ARBA00022840"/>
    </source>
</evidence>
<keyword evidence="5 14" id="KW-0347">Helicase</keyword>
<evidence type="ECO:0000313" key="18">
    <source>
        <dbReference type="EMBL" id="QKG85103.1"/>
    </source>
</evidence>
<keyword evidence="2 14" id="KW-0547">Nucleotide-binding</keyword>
<dbReference type="GO" id="GO:0005829">
    <property type="term" value="C:cytosol"/>
    <property type="evidence" value="ECO:0007669"/>
    <property type="project" value="TreeGrafter"/>
</dbReference>
<evidence type="ECO:0000256" key="13">
    <source>
        <dbReference type="ARBA" id="ARBA00048988"/>
    </source>
</evidence>
<dbReference type="Pfam" id="PF00580">
    <property type="entry name" value="UvrD-helicase"/>
    <property type="match status" value="1"/>
</dbReference>
<protein>
    <recommendedName>
        <fullName evidence="12">DNA 3'-5' helicase</fullName>
        <ecNumber evidence="12">5.6.2.4</ecNumber>
    </recommendedName>
</protein>
<keyword evidence="6" id="KW-0269">Exonuclease</keyword>
<keyword evidence="4 14" id="KW-0378">Hydrolase</keyword>
<evidence type="ECO:0000313" key="19">
    <source>
        <dbReference type="Proteomes" id="UP000503088"/>
    </source>
</evidence>
<dbReference type="InterPro" id="IPR011335">
    <property type="entry name" value="Restrct_endonuc-II-like"/>
</dbReference>
<keyword evidence="10" id="KW-0413">Isomerase</keyword>
<keyword evidence="19" id="KW-1185">Reference proteome</keyword>
<evidence type="ECO:0000256" key="14">
    <source>
        <dbReference type="PROSITE-ProRule" id="PRU00560"/>
    </source>
</evidence>
<dbReference type="KEGG" id="kpul:GXN76_11930"/>
<dbReference type="InterPro" id="IPR014016">
    <property type="entry name" value="UvrD-like_ATP-bd"/>
</dbReference>
<dbReference type="Pfam" id="PF13361">
    <property type="entry name" value="UvrD_C"/>
    <property type="match status" value="1"/>
</dbReference>
<dbReference type="GO" id="GO:0004527">
    <property type="term" value="F:exonuclease activity"/>
    <property type="evidence" value="ECO:0007669"/>
    <property type="project" value="UniProtKB-KW"/>
</dbReference>
<dbReference type="InterPro" id="IPR014017">
    <property type="entry name" value="DNA_helicase_UvrD-like_C"/>
</dbReference>
<dbReference type="Gene3D" id="1.10.486.10">
    <property type="entry name" value="PCRA, domain 4"/>
    <property type="match status" value="1"/>
</dbReference>
<evidence type="ECO:0000256" key="5">
    <source>
        <dbReference type="ARBA" id="ARBA00022806"/>
    </source>
</evidence>
<accession>A0A7D3Y2P8</accession>
<gene>
    <name evidence="18" type="ORF">GXN76_11930</name>
</gene>
<dbReference type="GO" id="GO:0033202">
    <property type="term" value="C:DNA helicase complex"/>
    <property type="evidence" value="ECO:0007669"/>
    <property type="project" value="TreeGrafter"/>
</dbReference>
<evidence type="ECO:0000256" key="8">
    <source>
        <dbReference type="ARBA" id="ARBA00023125"/>
    </source>
</evidence>
<dbReference type="AlphaFoldDB" id="A0A7D3Y2P8"/>
<reference evidence="18 19" key="1">
    <citation type="submission" date="2020-01" db="EMBL/GenBank/DDBJ databases">
        <authorList>
            <person name="Gulvik C.A."/>
            <person name="Batra D.G."/>
        </authorList>
    </citation>
    <scope>NUCLEOTIDE SEQUENCE [LARGE SCALE GENOMIC DNA]</scope>
    <source>
        <strain evidence="18 19">W9323</strain>
    </source>
</reference>
<evidence type="ECO:0000256" key="2">
    <source>
        <dbReference type="ARBA" id="ARBA00022741"/>
    </source>
</evidence>
<dbReference type="SUPFAM" id="SSF52540">
    <property type="entry name" value="P-loop containing nucleoside triphosphate hydrolases"/>
    <property type="match status" value="1"/>
</dbReference>
<dbReference type="EC" id="5.6.2.4" evidence="12"/>
<dbReference type="PROSITE" id="PS51217">
    <property type="entry name" value="UVRD_HELICASE_CTER"/>
    <property type="match status" value="1"/>
</dbReference>
<evidence type="ECO:0000256" key="11">
    <source>
        <dbReference type="ARBA" id="ARBA00034617"/>
    </source>
</evidence>
<dbReference type="InterPro" id="IPR000212">
    <property type="entry name" value="DNA_helicase_UvrD/REP"/>
</dbReference>
<feature type="domain" description="UvrD-like helicase ATP-binding" evidence="16">
    <location>
        <begin position="6"/>
        <end position="441"/>
    </location>
</feature>
<dbReference type="RefSeq" id="WP_173223438.1">
    <property type="nucleotide sequence ID" value="NZ_CP048104.1"/>
</dbReference>
<feature type="domain" description="UvrD-like helicase C-terminal" evidence="17">
    <location>
        <begin position="448"/>
        <end position="728"/>
    </location>
</feature>
<evidence type="ECO:0000256" key="1">
    <source>
        <dbReference type="ARBA" id="ARBA00022722"/>
    </source>
</evidence>
<evidence type="ECO:0000256" key="15">
    <source>
        <dbReference type="SAM" id="MobiDB-lite"/>
    </source>
</evidence>
<dbReference type="InterPro" id="IPR011604">
    <property type="entry name" value="PDDEXK-like_dom_sf"/>
</dbReference>
<comment type="catalytic activity">
    <reaction evidence="11">
        <text>Couples ATP hydrolysis with the unwinding of duplex DNA by translocating in the 3'-5' direction.</text>
        <dbReference type="EC" id="5.6.2.4"/>
    </reaction>
</comment>
<proteinExistence type="predicted"/>
<dbReference type="SUPFAM" id="SSF52980">
    <property type="entry name" value="Restriction endonuclease-like"/>
    <property type="match status" value="1"/>
</dbReference>
<evidence type="ECO:0000256" key="12">
    <source>
        <dbReference type="ARBA" id="ARBA00034808"/>
    </source>
</evidence>
<evidence type="ECO:0000256" key="10">
    <source>
        <dbReference type="ARBA" id="ARBA00023235"/>
    </source>
</evidence>
<evidence type="ECO:0000256" key="3">
    <source>
        <dbReference type="ARBA" id="ARBA00022763"/>
    </source>
</evidence>
<dbReference type="InterPro" id="IPR027417">
    <property type="entry name" value="P-loop_NTPase"/>
</dbReference>
<feature type="compositionally biased region" description="Basic and acidic residues" evidence="15">
    <location>
        <begin position="948"/>
        <end position="962"/>
    </location>
</feature>
<keyword evidence="1" id="KW-0540">Nuclease</keyword>
<dbReference type="PANTHER" id="PTHR11070:SF48">
    <property type="entry name" value="ATP-DEPENDENT HELICASE_NUCLEASE SUBUNIT A"/>
    <property type="match status" value="1"/>
</dbReference>
<dbReference type="Gene3D" id="3.40.50.300">
    <property type="entry name" value="P-loop containing nucleotide triphosphate hydrolases"/>
    <property type="match status" value="4"/>
</dbReference>
<keyword evidence="3" id="KW-0227">DNA damage</keyword>
<dbReference type="CDD" id="cd17932">
    <property type="entry name" value="DEXQc_UvrD"/>
    <property type="match status" value="1"/>
</dbReference>
<dbReference type="GO" id="GO:0043138">
    <property type="term" value="F:3'-5' DNA helicase activity"/>
    <property type="evidence" value="ECO:0007669"/>
    <property type="project" value="UniProtKB-EC"/>
</dbReference>
<feature type="binding site" evidence="14">
    <location>
        <begin position="27"/>
        <end position="34"/>
    </location>
    <ligand>
        <name>ATP</name>
        <dbReference type="ChEBI" id="CHEBI:30616"/>
    </ligand>
</feature>
<keyword evidence="8" id="KW-0238">DNA-binding</keyword>
<dbReference type="PROSITE" id="PS51198">
    <property type="entry name" value="UVRD_HELICASE_ATP_BIND"/>
    <property type="match status" value="1"/>
</dbReference>
<dbReference type="GO" id="GO:0003677">
    <property type="term" value="F:DNA binding"/>
    <property type="evidence" value="ECO:0007669"/>
    <property type="project" value="UniProtKB-KW"/>
</dbReference>
<evidence type="ECO:0000256" key="4">
    <source>
        <dbReference type="ARBA" id="ARBA00022801"/>
    </source>
</evidence>
<evidence type="ECO:0000256" key="6">
    <source>
        <dbReference type="ARBA" id="ARBA00022839"/>
    </source>
</evidence>
<organism evidence="18 19">
    <name type="scientific">Kroppenstedtia pulmonis</name>
    <dbReference type="NCBI Taxonomy" id="1380685"/>
    <lineage>
        <taxon>Bacteria</taxon>
        <taxon>Bacillati</taxon>
        <taxon>Bacillota</taxon>
        <taxon>Bacilli</taxon>
        <taxon>Bacillales</taxon>
        <taxon>Thermoactinomycetaceae</taxon>
        <taxon>Kroppenstedtia</taxon>
    </lineage>
</organism>
<dbReference type="Gene3D" id="3.90.320.10">
    <property type="match status" value="1"/>
</dbReference>
<dbReference type="EMBL" id="CP048104">
    <property type="protein sequence ID" value="QKG85103.1"/>
    <property type="molecule type" value="Genomic_DNA"/>
</dbReference>
<dbReference type="InterPro" id="IPR038726">
    <property type="entry name" value="PDDEXK_AddAB-type"/>
</dbReference>
<keyword evidence="7 14" id="KW-0067">ATP-binding</keyword>
<dbReference type="GO" id="GO:0000725">
    <property type="term" value="P:recombinational repair"/>
    <property type="evidence" value="ECO:0007669"/>
    <property type="project" value="TreeGrafter"/>
</dbReference>
<dbReference type="PANTHER" id="PTHR11070">
    <property type="entry name" value="UVRD / RECB / PCRA DNA HELICASE FAMILY MEMBER"/>
    <property type="match status" value="1"/>
</dbReference>
<evidence type="ECO:0000259" key="17">
    <source>
        <dbReference type="PROSITE" id="PS51217"/>
    </source>
</evidence>
<dbReference type="Proteomes" id="UP000503088">
    <property type="component" value="Chromosome"/>
</dbReference>